<comment type="subcellular location">
    <subcellularLocation>
        <location evidence="1">Membrane</location>
        <topology evidence="1">Multi-pass membrane protein</topology>
    </subcellularLocation>
</comment>
<evidence type="ECO:0000256" key="4">
    <source>
        <dbReference type="ARBA" id="ARBA00023136"/>
    </source>
</evidence>
<evidence type="ECO:0000256" key="5">
    <source>
        <dbReference type="SAM" id="Phobius"/>
    </source>
</evidence>
<dbReference type="GO" id="GO:0006691">
    <property type="term" value="P:leukotriene metabolic process"/>
    <property type="evidence" value="ECO:0007669"/>
    <property type="project" value="UniProtKB-ARBA"/>
</dbReference>
<dbReference type="EMBL" id="JACIDK010000005">
    <property type="protein sequence ID" value="MBB3892773.1"/>
    <property type="molecule type" value="Genomic_DNA"/>
</dbReference>
<dbReference type="RefSeq" id="WP_183775594.1">
    <property type="nucleotide sequence ID" value="NZ_JACIDK010000005.1"/>
</dbReference>
<proteinExistence type="predicted"/>
<dbReference type="GO" id="GO:0004602">
    <property type="term" value="F:glutathione peroxidase activity"/>
    <property type="evidence" value="ECO:0007669"/>
    <property type="project" value="TreeGrafter"/>
</dbReference>
<dbReference type="InterPro" id="IPR023352">
    <property type="entry name" value="MAPEG-like_dom_sf"/>
</dbReference>
<keyword evidence="7" id="KW-1185">Reference proteome</keyword>
<feature type="transmembrane region" description="Helical" evidence="5">
    <location>
        <begin position="55"/>
        <end position="73"/>
    </location>
</feature>
<reference evidence="6 7" key="1">
    <citation type="submission" date="2020-08" db="EMBL/GenBank/DDBJ databases">
        <title>Genomic Encyclopedia of Type Strains, Phase IV (KMG-IV): sequencing the most valuable type-strain genomes for metagenomic binning, comparative biology and taxonomic classification.</title>
        <authorList>
            <person name="Goeker M."/>
        </authorList>
    </citation>
    <scope>NUCLEOTIDE SEQUENCE [LARGE SCALE GENOMIC DNA]</scope>
    <source>
        <strain evidence="6 7">DSM 21793</strain>
    </source>
</reference>
<feature type="transmembrane region" description="Helical" evidence="5">
    <location>
        <begin position="6"/>
        <end position="23"/>
    </location>
</feature>
<evidence type="ECO:0000256" key="1">
    <source>
        <dbReference type="ARBA" id="ARBA00004141"/>
    </source>
</evidence>
<dbReference type="SUPFAM" id="SSF161084">
    <property type="entry name" value="MAPEG domain-like"/>
    <property type="match status" value="1"/>
</dbReference>
<sequence length="134" mass="14729">MQPHSYVALVTVAALLTYFWMGLRVGRARAKSGISPPAMIGDPILERHIRVHYNTLEWLPIFLVGLWLFAIYWNDLIAAGLGVVWIVGRILYALGYVADPKKREAGFLIQFVAAAVLLLGAAGRIVWTLAVVGA</sequence>
<keyword evidence="2 5" id="KW-0812">Transmembrane</keyword>
<protein>
    <submittedName>
        <fullName evidence="6">Putative membrane protein YecN with MAPEG domain</fullName>
    </submittedName>
</protein>
<evidence type="ECO:0000256" key="2">
    <source>
        <dbReference type="ARBA" id="ARBA00022692"/>
    </source>
</evidence>
<accession>A0A840A511</accession>
<comment type="caution">
    <text evidence="6">The sequence shown here is derived from an EMBL/GenBank/DDBJ whole genome shotgun (WGS) entry which is preliminary data.</text>
</comment>
<name>A0A840A511_9CAUL</name>
<keyword evidence="3 5" id="KW-1133">Transmembrane helix</keyword>
<dbReference type="Gene3D" id="1.20.120.550">
    <property type="entry name" value="Membrane associated eicosanoid/glutathione metabolism-like domain"/>
    <property type="match status" value="1"/>
</dbReference>
<dbReference type="GO" id="GO:0016020">
    <property type="term" value="C:membrane"/>
    <property type="evidence" value="ECO:0007669"/>
    <property type="project" value="UniProtKB-SubCell"/>
</dbReference>
<dbReference type="GO" id="GO:0004364">
    <property type="term" value="F:glutathione transferase activity"/>
    <property type="evidence" value="ECO:0007669"/>
    <property type="project" value="TreeGrafter"/>
</dbReference>
<evidence type="ECO:0000313" key="7">
    <source>
        <dbReference type="Proteomes" id="UP000530564"/>
    </source>
</evidence>
<dbReference type="InterPro" id="IPR050997">
    <property type="entry name" value="MAPEG"/>
</dbReference>
<dbReference type="AlphaFoldDB" id="A0A840A511"/>
<feature type="transmembrane region" description="Helical" evidence="5">
    <location>
        <begin position="79"/>
        <end position="98"/>
    </location>
</feature>
<keyword evidence="4 5" id="KW-0472">Membrane</keyword>
<gene>
    <name evidence="6" type="ORF">GGQ61_003509</name>
</gene>
<dbReference type="PANTHER" id="PTHR10250">
    <property type="entry name" value="MICROSOMAL GLUTATHIONE S-TRANSFERASE"/>
    <property type="match status" value="1"/>
</dbReference>
<feature type="transmembrane region" description="Helical" evidence="5">
    <location>
        <begin position="105"/>
        <end position="127"/>
    </location>
</feature>
<dbReference type="Proteomes" id="UP000530564">
    <property type="component" value="Unassembled WGS sequence"/>
</dbReference>
<evidence type="ECO:0000313" key="6">
    <source>
        <dbReference type="EMBL" id="MBB3892773.1"/>
    </source>
</evidence>
<dbReference type="Pfam" id="PF01124">
    <property type="entry name" value="MAPEG"/>
    <property type="match status" value="1"/>
</dbReference>
<dbReference type="PANTHER" id="PTHR10250:SF15">
    <property type="entry name" value="MICROSOMAL GLUTATHIONE S-TRANSFERASE-RELATED"/>
    <property type="match status" value="1"/>
</dbReference>
<dbReference type="InterPro" id="IPR001129">
    <property type="entry name" value="Membr-assoc_MAPEG"/>
</dbReference>
<organism evidence="6 7">
    <name type="scientific">Phenylobacterium haematophilum</name>
    <dbReference type="NCBI Taxonomy" id="98513"/>
    <lineage>
        <taxon>Bacteria</taxon>
        <taxon>Pseudomonadati</taxon>
        <taxon>Pseudomonadota</taxon>
        <taxon>Alphaproteobacteria</taxon>
        <taxon>Caulobacterales</taxon>
        <taxon>Caulobacteraceae</taxon>
        <taxon>Phenylobacterium</taxon>
    </lineage>
</organism>
<evidence type="ECO:0000256" key="3">
    <source>
        <dbReference type="ARBA" id="ARBA00022989"/>
    </source>
</evidence>